<organism evidence="1 2">
    <name type="scientific">Dentiscutata erythropus</name>
    <dbReference type="NCBI Taxonomy" id="1348616"/>
    <lineage>
        <taxon>Eukaryota</taxon>
        <taxon>Fungi</taxon>
        <taxon>Fungi incertae sedis</taxon>
        <taxon>Mucoromycota</taxon>
        <taxon>Glomeromycotina</taxon>
        <taxon>Glomeromycetes</taxon>
        <taxon>Diversisporales</taxon>
        <taxon>Gigasporaceae</taxon>
        <taxon>Dentiscutata</taxon>
    </lineage>
</organism>
<dbReference type="Proteomes" id="UP000789405">
    <property type="component" value="Unassembled WGS sequence"/>
</dbReference>
<comment type="caution">
    <text evidence="1">The sequence shown here is derived from an EMBL/GenBank/DDBJ whole genome shotgun (WGS) entry which is preliminary data.</text>
</comment>
<name>A0A9N9CP54_9GLOM</name>
<dbReference type="EMBL" id="CAJVPY010003991">
    <property type="protein sequence ID" value="CAG8607184.1"/>
    <property type="molecule type" value="Genomic_DNA"/>
</dbReference>
<gene>
    <name evidence="1" type="ORF">DERYTH_LOCUS7946</name>
</gene>
<protein>
    <submittedName>
        <fullName evidence="1">16261_t:CDS:1</fullName>
    </submittedName>
</protein>
<dbReference type="AlphaFoldDB" id="A0A9N9CP54"/>
<accession>A0A9N9CP54</accession>
<reference evidence="1" key="1">
    <citation type="submission" date="2021-06" db="EMBL/GenBank/DDBJ databases">
        <authorList>
            <person name="Kallberg Y."/>
            <person name="Tangrot J."/>
            <person name="Rosling A."/>
        </authorList>
    </citation>
    <scope>NUCLEOTIDE SEQUENCE</scope>
    <source>
        <strain evidence="1">MA453B</strain>
    </source>
</reference>
<evidence type="ECO:0000313" key="2">
    <source>
        <dbReference type="Proteomes" id="UP000789405"/>
    </source>
</evidence>
<evidence type="ECO:0000313" key="1">
    <source>
        <dbReference type="EMBL" id="CAG8607184.1"/>
    </source>
</evidence>
<sequence length="164" mass="19538">MPINESSAQAKRLQQVQIEARENIKLAQKKQKERYDEQVKDTQFHIGDKLEEQTPLRFLPPYDTNDLWETALSKVVYKCQEAMKDKHRIRLLANSYYLGAKRVLEIFRRNPEQIYRTRKIFLHFLDGLTDEDYNNKFLPYTQTSLDFVTLDMRNSFNTLDDLAS</sequence>
<proteinExistence type="predicted"/>
<keyword evidence="2" id="KW-1185">Reference proteome</keyword>